<reference evidence="1 2" key="1">
    <citation type="journal article" date="2014" name="PLoS Genet.">
        <title>Phylogenetically driven sequencing of extremely halophilic archaea reveals strategies for static and dynamic osmo-response.</title>
        <authorList>
            <person name="Becker E.A."/>
            <person name="Seitzer P.M."/>
            <person name="Tritt A."/>
            <person name="Larsen D."/>
            <person name="Krusor M."/>
            <person name="Yao A.I."/>
            <person name="Wu D."/>
            <person name="Madern D."/>
            <person name="Eisen J.A."/>
            <person name="Darling A.E."/>
            <person name="Facciotti M.T."/>
        </authorList>
    </citation>
    <scope>NUCLEOTIDE SEQUENCE [LARGE SCALE GENOMIC DNA]</scope>
    <source>
        <strain evidence="1 2">DSM 15624</strain>
    </source>
</reference>
<dbReference type="EMBL" id="AOIE01000003">
    <property type="protein sequence ID" value="ELY82080.1"/>
    <property type="molecule type" value="Genomic_DNA"/>
</dbReference>
<name>L9Z6G4_NATP1</name>
<protein>
    <submittedName>
        <fullName evidence="1">Bacterio-opsin activator HTH domain-containing protein</fullName>
    </submittedName>
</protein>
<keyword evidence="2" id="KW-1185">Reference proteome</keyword>
<proteinExistence type="predicted"/>
<dbReference type="PATRIC" id="fig|797303.5.peg.126"/>
<comment type="caution">
    <text evidence="1">The sequence shown here is derived from an EMBL/GenBank/DDBJ whole genome shotgun (WGS) entry which is preliminary data.</text>
</comment>
<evidence type="ECO:0000313" key="2">
    <source>
        <dbReference type="Proteomes" id="UP000011593"/>
    </source>
</evidence>
<organism evidence="1 2">
    <name type="scientific">Natrinema pellirubrum (strain DSM 15624 / CIP 106293 / JCM 10476 / NCIMB 786 / 157)</name>
    <dbReference type="NCBI Taxonomy" id="797303"/>
    <lineage>
        <taxon>Archaea</taxon>
        <taxon>Methanobacteriati</taxon>
        <taxon>Methanobacteriota</taxon>
        <taxon>Stenosarchaea group</taxon>
        <taxon>Halobacteria</taxon>
        <taxon>Halobacteriales</taxon>
        <taxon>Natrialbaceae</taxon>
        <taxon>Natrinema</taxon>
    </lineage>
</organism>
<accession>L9Z6G4</accession>
<dbReference type="Proteomes" id="UP000011593">
    <property type="component" value="Unassembled WGS sequence"/>
</dbReference>
<evidence type="ECO:0000313" key="1">
    <source>
        <dbReference type="EMBL" id="ELY82080.1"/>
    </source>
</evidence>
<dbReference type="AlphaFoldDB" id="L9Z6G4"/>
<sequence length="47" mass="5275">MTDIADRLNVSKATCSDVLHRAEGSIVSWFVDEQFGTASDPRSYLER</sequence>
<gene>
    <name evidence="1" type="ORF">C488_00617</name>
</gene>